<evidence type="ECO:0000256" key="4">
    <source>
        <dbReference type="ARBA" id="ARBA00022842"/>
    </source>
</evidence>
<sequence length="232" mass="24663">MARRGVRHRTGLYAAGMIKPIELVIFDCDGVLVDTEPLAVPIQVALGAELGWPLTEDEVMHRFIGRSSASIGEDIALRVGDETAGLWQELFEQRHREAVDAGLSAVEGLPEALGAITLPTCVASSGSHEKMRHTLGRTGLYEHFEGRIFSATEVSRGKPAPDLFLYAARRMGVDPAACVVVEDSRPGVEAARAAGMRAFGYAGGLTPAERLEGTGTVVFHDMGELPGLIAAG</sequence>
<proteinExistence type="inferred from homology"/>
<keyword evidence="6" id="KW-1185">Reference proteome</keyword>
<keyword evidence="5" id="KW-0808">Transferase</keyword>
<evidence type="ECO:0000256" key="1">
    <source>
        <dbReference type="ARBA" id="ARBA00001946"/>
    </source>
</evidence>
<dbReference type="Gene3D" id="3.40.50.1000">
    <property type="entry name" value="HAD superfamily/HAD-like"/>
    <property type="match status" value="1"/>
</dbReference>
<comment type="similarity">
    <text evidence="2">Belongs to the HAD-like hydrolase superfamily. CbbY/CbbZ/Gph/YieH family.</text>
</comment>
<dbReference type="SUPFAM" id="SSF56784">
    <property type="entry name" value="HAD-like"/>
    <property type="match status" value="1"/>
</dbReference>
<dbReference type="Pfam" id="PF00702">
    <property type="entry name" value="Hydrolase"/>
    <property type="match status" value="1"/>
</dbReference>
<gene>
    <name evidence="5" type="ORF">Sspor_79840</name>
</gene>
<dbReference type="PANTHER" id="PTHR46193:SF10">
    <property type="entry name" value="6-PHOSPHOGLUCONATE PHOSPHATASE"/>
    <property type="match status" value="1"/>
</dbReference>
<dbReference type="SFLD" id="SFLDG01129">
    <property type="entry name" value="C1.5:_HAD__Beta-PGM__Phosphata"/>
    <property type="match status" value="1"/>
</dbReference>
<evidence type="ECO:0000256" key="3">
    <source>
        <dbReference type="ARBA" id="ARBA00022723"/>
    </source>
</evidence>
<keyword evidence="3" id="KW-0479">Metal-binding</keyword>
<comment type="caution">
    <text evidence="5">The sequence shown here is derived from an EMBL/GenBank/DDBJ whole genome shotgun (WGS) entry which is preliminary data.</text>
</comment>
<dbReference type="PANTHER" id="PTHR46193">
    <property type="entry name" value="6-PHOSPHOGLUCONATE PHOSPHATASE"/>
    <property type="match status" value="1"/>
</dbReference>
<dbReference type="CDD" id="cd07526">
    <property type="entry name" value="HAD_BPGM_like"/>
    <property type="match status" value="1"/>
</dbReference>
<dbReference type="Proteomes" id="UP000608522">
    <property type="component" value="Unassembled WGS sequence"/>
</dbReference>
<name>A0ABQ3TPX8_9ACTN</name>
<dbReference type="EMBL" id="BNED01000005">
    <property type="protein sequence ID" value="GHI82423.1"/>
    <property type="molecule type" value="Genomic_DNA"/>
</dbReference>
<organism evidence="5 6">
    <name type="scientific">Streptomyces spororaveus</name>
    <dbReference type="NCBI Taxonomy" id="284039"/>
    <lineage>
        <taxon>Bacteria</taxon>
        <taxon>Bacillati</taxon>
        <taxon>Actinomycetota</taxon>
        <taxon>Actinomycetes</taxon>
        <taxon>Kitasatosporales</taxon>
        <taxon>Streptomycetaceae</taxon>
        <taxon>Streptomyces</taxon>
    </lineage>
</organism>
<dbReference type="InterPro" id="IPR036412">
    <property type="entry name" value="HAD-like_sf"/>
</dbReference>
<dbReference type="SFLD" id="SFLDS00003">
    <property type="entry name" value="Haloacid_Dehalogenase"/>
    <property type="match status" value="1"/>
</dbReference>
<dbReference type="InterPro" id="IPR023214">
    <property type="entry name" value="HAD_sf"/>
</dbReference>
<dbReference type="GO" id="GO:0016740">
    <property type="term" value="F:transferase activity"/>
    <property type="evidence" value="ECO:0007669"/>
    <property type="project" value="UniProtKB-KW"/>
</dbReference>
<accession>A0ABQ3TPX8</accession>
<evidence type="ECO:0000256" key="2">
    <source>
        <dbReference type="ARBA" id="ARBA00006171"/>
    </source>
</evidence>
<reference evidence="6" key="1">
    <citation type="submission" date="2023-07" db="EMBL/GenBank/DDBJ databases">
        <title>Whole genome shotgun sequence of Streptomyces spororaveus NBRC 15456.</title>
        <authorList>
            <person name="Komaki H."/>
            <person name="Tamura T."/>
        </authorList>
    </citation>
    <scope>NUCLEOTIDE SEQUENCE [LARGE SCALE GENOMIC DNA]</scope>
    <source>
        <strain evidence="6">NBRC 15456</strain>
    </source>
</reference>
<dbReference type="InterPro" id="IPR051600">
    <property type="entry name" value="Beta-PGM-like"/>
</dbReference>
<dbReference type="InterPro" id="IPR006439">
    <property type="entry name" value="HAD-SF_hydro_IA"/>
</dbReference>
<protein>
    <submittedName>
        <fullName evidence="5">Sugar transferase</fullName>
    </submittedName>
</protein>
<dbReference type="InterPro" id="IPR023198">
    <property type="entry name" value="PGP-like_dom2"/>
</dbReference>
<comment type="cofactor">
    <cofactor evidence="1">
        <name>Mg(2+)</name>
        <dbReference type="ChEBI" id="CHEBI:18420"/>
    </cofactor>
</comment>
<evidence type="ECO:0000313" key="5">
    <source>
        <dbReference type="EMBL" id="GHI82423.1"/>
    </source>
</evidence>
<evidence type="ECO:0000313" key="6">
    <source>
        <dbReference type="Proteomes" id="UP000608522"/>
    </source>
</evidence>
<dbReference type="NCBIfam" id="TIGR01509">
    <property type="entry name" value="HAD-SF-IA-v3"/>
    <property type="match status" value="1"/>
</dbReference>
<keyword evidence="4" id="KW-0460">Magnesium</keyword>
<dbReference type="Gene3D" id="1.10.150.240">
    <property type="entry name" value="Putative phosphatase, domain 2"/>
    <property type="match status" value="1"/>
</dbReference>
<dbReference type="SFLD" id="SFLDG01135">
    <property type="entry name" value="C1.5.6:_HAD__Beta-PGM__Phospha"/>
    <property type="match status" value="1"/>
</dbReference>